<dbReference type="InterPro" id="IPR015424">
    <property type="entry name" value="PyrdxlP-dep_Trfase"/>
</dbReference>
<dbReference type="InterPro" id="IPR026385">
    <property type="entry name" value="LegC-like"/>
</dbReference>
<dbReference type="CDD" id="cd00616">
    <property type="entry name" value="AHBA_syn"/>
    <property type="match status" value="1"/>
</dbReference>
<keyword evidence="2" id="KW-0032">Aminotransferase</keyword>
<gene>
    <name evidence="2" type="ORF">C7R92_17630</name>
</gene>
<organism evidence="2 3">
    <name type="scientific">Brevibacillus porteri</name>
    <dbReference type="NCBI Taxonomy" id="2126350"/>
    <lineage>
        <taxon>Bacteria</taxon>
        <taxon>Bacillati</taxon>
        <taxon>Bacillota</taxon>
        <taxon>Bacilli</taxon>
        <taxon>Bacillales</taxon>
        <taxon>Paenibacillaceae</taxon>
        <taxon>Brevibacillus</taxon>
    </lineage>
</organism>
<dbReference type="InterPro" id="IPR015422">
    <property type="entry name" value="PyrdxlP-dep_Trfase_small"/>
</dbReference>
<dbReference type="Gene3D" id="3.90.1150.10">
    <property type="entry name" value="Aspartate Aminotransferase, domain 1"/>
    <property type="match status" value="1"/>
</dbReference>
<dbReference type="GeneID" id="95751916"/>
<dbReference type="RefSeq" id="WP_106835155.1">
    <property type="nucleotide sequence ID" value="NZ_JARMEW010000041.1"/>
</dbReference>
<evidence type="ECO:0000256" key="1">
    <source>
        <dbReference type="RuleBase" id="RU004508"/>
    </source>
</evidence>
<accession>A0ABX5FMU7</accession>
<proteinExistence type="inferred from homology"/>
<protein>
    <submittedName>
        <fullName evidence="2">Aminotransferase DegT</fullName>
    </submittedName>
</protein>
<dbReference type="GO" id="GO:0008483">
    <property type="term" value="F:transaminase activity"/>
    <property type="evidence" value="ECO:0007669"/>
    <property type="project" value="UniProtKB-KW"/>
</dbReference>
<dbReference type="SUPFAM" id="SSF53383">
    <property type="entry name" value="PLP-dependent transferases"/>
    <property type="match status" value="1"/>
</dbReference>
<evidence type="ECO:0000313" key="2">
    <source>
        <dbReference type="EMBL" id="PSK08472.1"/>
    </source>
</evidence>
<dbReference type="PIRSF" id="PIRSF000390">
    <property type="entry name" value="PLP_StrS"/>
    <property type="match status" value="1"/>
</dbReference>
<keyword evidence="3" id="KW-1185">Reference proteome</keyword>
<dbReference type="Gene3D" id="3.40.640.10">
    <property type="entry name" value="Type I PLP-dependent aspartate aminotransferase-like (Major domain)"/>
    <property type="match status" value="1"/>
</dbReference>
<dbReference type="Pfam" id="PF01041">
    <property type="entry name" value="DegT_DnrJ_EryC1"/>
    <property type="match status" value="1"/>
</dbReference>
<dbReference type="InterPro" id="IPR000653">
    <property type="entry name" value="DegT/StrS_aminotransferase"/>
</dbReference>
<dbReference type="PANTHER" id="PTHR30244">
    <property type="entry name" value="TRANSAMINASE"/>
    <property type="match status" value="1"/>
</dbReference>
<keyword evidence="2" id="KW-0808">Transferase</keyword>
<dbReference type="NCBIfam" id="TIGR04181">
    <property type="entry name" value="NHT_00031"/>
    <property type="match status" value="1"/>
</dbReference>
<comment type="caution">
    <text evidence="2">The sequence shown here is derived from an EMBL/GenBank/DDBJ whole genome shotgun (WGS) entry which is preliminary data.</text>
</comment>
<dbReference type="PANTHER" id="PTHR30244:SF30">
    <property type="entry name" value="BLR5990 PROTEIN"/>
    <property type="match status" value="1"/>
</dbReference>
<dbReference type="InterPro" id="IPR015421">
    <property type="entry name" value="PyrdxlP-dep_Trfase_major"/>
</dbReference>
<comment type="similarity">
    <text evidence="1">Belongs to the DegT/DnrJ/EryC1 family.</text>
</comment>
<sequence length="393" mass="44068">MKQPLRTESIISILKDFKPKDMSFLALHEPSFQGNEWVYVKECLDSGWVSSVGKYVDKFEQMLQEYTGMKRAVAVMNGTAALHVSLLLVGVEPEDEILIPTLTFIATANAVAYCGAIPHFVDCHEETLGLDPRKLELYLQEIAEVRPEGCFNKQTGKRIKAVVPMHTFGHPVDLDYLLEVCVKYRLELVEDAAESLGSFYKGKHTGHWGKVSALSFNGNKVVTTGGGGAILTNDEELGRLAKHLTTTAKKPHKWAFEHDQIGYNYRMPNINAALGCAQLEMLPEFIEQKRALAKKYKEAFSMLDGIKLLTEPTHSKSNYWLHALILDPEYAPLRDDILTETNEQGIMTRPAWALLHKLPMFCNSPKMDVSIAESIEQRMINIPSSPYLGANNV</sequence>
<dbReference type="Proteomes" id="UP000241645">
    <property type="component" value="Unassembled WGS sequence"/>
</dbReference>
<reference evidence="2 3" key="1">
    <citation type="submission" date="2018-03" db="EMBL/GenBank/DDBJ databases">
        <title>Brevisbacillus phylogenomics.</title>
        <authorList>
            <person name="Dunlap C."/>
        </authorList>
    </citation>
    <scope>NUCLEOTIDE SEQUENCE [LARGE SCALE GENOMIC DNA]</scope>
    <source>
        <strain evidence="2 3">NRRL B-41110</strain>
    </source>
</reference>
<keyword evidence="1" id="KW-0663">Pyridoxal phosphate</keyword>
<evidence type="ECO:0000313" key="3">
    <source>
        <dbReference type="Proteomes" id="UP000241645"/>
    </source>
</evidence>
<name>A0ABX5FMU7_9BACL</name>
<dbReference type="EMBL" id="PXZO01000033">
    <property type="protein sequence ID" value="PSK08472.1"/>
    <property type="molecule type" value="Genomic_DNA"/>
</dbReference>